<reference evidence="2 3" key="1">
    <citation type="submission" date="2016-06" db="EMBL/GenBank/DDBJ databases">
        <title>Evolution of pathogenesis and genome organization in the Tremellales.</title>
        <authorList>
            <person name="Cuomo C."/>
            <person name="Litvintseva A."/>
            <person name="Heitman J."/>
            <person name="Chen Y."/>
            <person name="Sun S."/>
            <person name="Springer D."/>
            <person name="Dromer F."/>
            <person name="Young S."/>
            <person name="Zeng Q."/>
            <person name="Chapman S."/>
            <person name="Gujja S."/>
            <person name="Saif S."/>
            <person name="Birren B."/>
        </authorList>
    </citation>
    <scope>NUCLEOTIDE SEQUENCE [LARGE SCALE GENOMIC DNA]</scope>
    <source>
        <strain evidence="2 3">ATCC 28783</strain>
    </source>
</reference>
<dbReference type="OrthoDB" id="3230530at2759"/>
<sequence>MLDLYLIPKSGNAGGRYFPHTGYLGLSDVVATGTARAKSPPYCEPLLCRSIILVACCYQVRNVGVLTSNAGTVLWEKTEVLWKPTNGREFGAISDWEHNFRVVIPPEAVKGTTSTSWSKEWRTVWKIELVVDHKPIPVVSDSISRAFALNLFDYRLPILPPLSPPSSVRIGSGDNAAQISVNMPHGAFGPADDFRVSFYVKAEDPGAIVKRATVSLLRKTEDLEKPAYYQHHGCAPSTSSPRLSFFRRSVSPRPRYQRISSDSSDGIICGVEELPIPKNVKVTKIIDQSCDRPALGPGGTYWYHTNIHLPRRTGHWDYGETFRTKLLDVSFDLRVKLQIKTSKGKNVDVYGPLMPITLVGVSHEDRLAAQKIIAASSPAPTSVPIKSGSRKKHRSSRRGLYMHEGTVDISDPIVSGPRKKSRPSSPCSTPPSPRLPPILGVASDLKPILHISGPPSASQSVQFIFPSPTLPRYADKLESNVLPPIRSLLHPSYSPPPLADSGLTISESDSLSMLERVRQNGRRISTTASDEDELQPLRSRPRLLDDHSEGQYEVEYSRPSLPSLGALGLGLPEVPNDGPRTRPRTAPIYSAFAANANSQSSETLIPPLLSGQLSKEMLQAREEDRPLTSMARISGMGEREDRLLGMDQKGSIWQQGR</sequence>
<evidence type="ECO:0000313" key="3">
    <source>
        <dbReference type="Proteomes" id="UP000289152"/>
    </source>
</evidence>
<comment type="caution">
    <text evidence="2">The sequence shown here is derived from an EMBL/GenBank/DDBJ whole genome shotgun (WGS) entry which is preliminary data.</text>
</comment>
<keyword evidence="3" id="KW-1185">Reference proteome</keyword>
<dbReference type="InParanoid" id="A0A4Q1BT39"/>
<gene>
    <name evidence="2" type="ORF">M231_01560</name>
</gene>
<evidence type="ECO:0000313" key="2">
    <source>
        <dbReference type="EMBL" id="RXK41156.1"/>
    </source>
</evidence>
<protein>
    <submittedName>
        <fullName evidence="2">Uncharacterized protein</fullName>
    </submittedName>
</protein>
<feature type="region of interest" description="Disordered" evidence="1">
    <location>
        <begin position="408"/>
        <end position="437"/>
    </location>
</feature>
<feature type="region of interest" description="Disordered" evidence="1">
    <location>
        <begin position="620"/>
        <end position="657"/>
    </location>
</feature>
<name>A0A4Q1BT39_TREME</name>
<dbReference type="Proteomes" id="UP000289152">
    <property type="component" value="Unassembled WGS sequence"/>
</dbReference>
<organism evidence="2 3">
    <name type="scientific">Tremella mesenterica</name>
    <name type="common">Jelly fungus</name>
    <dbReference type="NCBI Taxonomy" id="5217"/>
    <lineage>
        <taxon>Eukaryota</taxon>
        <taxon>Fungi</taxon>
        <taxon>Dikarya</taxon>
        <taxon>Basidiomycota</taxon>
        <taxon>Agaricomycotina</taxon>
        <taxon>Tremellomycetes</taxon>
        <taxon>Tremellales</taxon>
        <taxon>Tremellaceae</taxon>
        <taxon>Tremella</taxon>
    </lineage>
</organism>
<proteinExistence type="predicted"/>
<evidence type="ECO:0000256" key="1">
    <source>
        <dbReference type="SAM" id="MobiDB-lite"/>
    </source>
</evidence>
<accession>A0A4Q1BT39</accession>
<dbReference type="AlphaFoldDB" id="A0A4Q1BT39"/>
<dbReference type="STRING" id="5217.A0A4Q1BT39"/>
<dbReference type="EMBL" id="SDIL01000011">
    <property type="protein sequence ID" value="RXK41156.1"/>
    <property type="molecule type" value="Genomic_DNA"/>
</dbReference>